<proteinExistence type="inferred from homology"/>
<dbReference type="NCBIfam" id="TIGR04560">
    <property type="entry name" value="ribo_THX"/>
    <property type="match status" value="1"/>
</dbReference>
<feature type="compositionally biased region" description="Basic residues" evidence="4">
    <location>
        <begin position="22"/>
        <end position="36"/>
    </location>
</feature>
<dbReference type="EMBL" id="QMFY01000016">
    <property type="protein sequence ID" value="RAV98661.1"/>
    <property type="molecule type" value="Genomic_DNA"/>
</dbReference>
<feature type="region of interest" description="Disordered" evidence="4">
    <location>
        <begin position="1"/>
        <end position="60"/>
    </location>
</feature>
<keyword evidence="6" id="KW-1185">Reference proteome</keyword>
<dbReference type="GO" id="GO:0005840">
    <property type="term" value="C:ribosome"/>
    <property type="evidence" value="ECO:0007669"/>
    <property type="project" value="UniProtKB-KW"/>
</dbReference>
<reference evidence="5 6" key="1">
    <citation type="submission" date="2018-06" db="EMBL/GenBank/DDBJ databases">
        <title>Chryseolinea flavus sp. nov., a member of the phylum Bacteroidetes isolated from soil.</title>
        <authorList>
            <person name="Li Y."/>
            <person name="Wang J."/>
        </authorList>
    </citation>
    <scope>NUCLEOTIDE SEQUENCE [LARGE SCALE GENOMIC DNA]</scope>
    <source>
        <strain evidence="5 6">SDU1-6</strain>
    </source>
</reference>
<keyword evidence="3" id="KW-0687">Ribonucleoprotein</keyword>
<evidence type="ECO:0000313" key="6">
    <source>
        <dbReference type="Proteomes" id="UP000251889"/>
    </source>
</evidence>
<evidence type="ECO:0000256" key="4">
    <source>
        <dbReference type="SAM" id="MobiDB-lite"/>
    </source>
</evidence>
<dbReference type="Proteomes" id="UP000251889">
    <property type="component" value="Unassembled WGS sequence"/>
</dbReference>
<evidence type="ECO:0000256" key="2">
    <source>
        <dbReference type="ARBA" id="ARBA00022980"/>
    </source>
</evidence>
<dbReference type="OrthoDB" id="965797at2"/>
<protein>
    <submittedName>
        <fullName evidence="5">30S ribosomal protein THX</fullName>
    </submittedName>
</protein>
<dbReference type="GO" id="GO:1990904">
    <property type="term" value="C:ribonucleoprotein complex"/>
    <property type="evidence" value="ECO:0007669"/>
    <property type="project" value="UniProtKB-KW"/>
</dbReference>
<gene>
    <name evidence="5" type="ORF">DQQ10_23290</name>
</gene>
<comment type="caution">
    <text evidence="5">The sequence shown here is derived from an EMBL/GenBank/DDBJ whole genome shotgun (WGS) entry which is preliminary data.</text>
</comment>
<name>A0A364XWV4_9BACT</name>
<evidence type="ECO:0000256" key="3">
    <source>
        <dbReference type="ARBA" id="ARBA00023274"/>
    </source>
</evidence>
<sequence length="60" mass="6360">MGRGDKKSAKGKRTKGSYGVTRNKKSIKAQLKRTASKKSGAPATEASAKPKRTAAKKKAE</sequence>
<comment type="similarity">
    <text evidence="1">Belongs to the bacterial ribosomal protein bTHX family.</text>
</comment>
<evidence type="ECO:0000256" key="1">
    <source>
        <dbReference type="ARBA" id="ARBA00010834"/>
    </source>
</evidence>
<dbReference type="AlphaFoldDB" id="A0A364XWV4"/>
<organism evidence="5 6">
    <name type="scientific">Pseudochryseolinea flava</name>
    <dbReference type="NCBI Taxonomy" id="2059302"/>
    <lineage>
        <taxon>Bacteria</taxon>
        <taxon>Pseudomonadati</taxon>
        <taxon>Bacteroidota</taxon>
        <taxon>Cytophagia</taxon>
        <taxon>Cytophagales</taxon>
        <taxon>Fulvivirgaceae</taxon>
        <taxon>Pseudochryseolinea</taxon>
    </lineage>
</organism>
<accession>A0A364XWV4</accession>
<feature type="compositionally biased region" description="Basic residues" evidence="4">
    <location>
        <begin position="49"/>
        <end position="60"/>
    </location>
</feature>
<evidence type="ECO:0000313" key="5">
    <source>
        <dbReference type="EMBL" id="RAV98661.1"/>
    </source>
</evidence>
<dbReference type="InterPro" id="IPR030826">
    <property type="entry name" value="Ribosomal_bTHX/bTHXc/bTHXm"/>
</dbReference>
<keyword evidence="2 5" id="KW-0689">Ribosomal protein</keyword>